<accession>A0A7S8E8N6</accession>
<keyword evidence="2" id="KW-1185">Reference proteome</keyword>
<reference evidence="1 2" key="1">
    <citation type="submission" date="2020-02" db="EMBL/GenBank/DDBJ databases">
        <authorList>
            <person name="Zheng R.K."/>
            <person name="Sun C.M."/>
        </authorList>
    </citation>
    <scope>NUCLEOTIDE SEQUENCE [LARGE SCALE GENOMIC DNA]</scope>
    <source>
        <strain evidence="2">rifampicinis</strain>
    </source>
</reference>
<dbReference type="EMBL" id="CP062983">
    <property type="protein sequence ID" value="QPC82382.1"/>
    <property type="molecule type" value="Genomic_DNA"/>
</dbReference>
<dbReference type="RefSeq" id="WP_195170451.1">
    <property type="nucleotide sequence ID" value="NZ_CP062983.1"/>
</dbReference>
<evidence type="ECO:0000313" key="1">
    <source>
        <dbReference type="EMBL" id="QPC82382.1"/>
    </source>
</evidence>
<protein>
    <submittedName>
        <fullName evidence="1">Uncharacterized protein</fullName>
    </submittedName>
</protein>
<name>A0A7S8E8N6_9CHLR</name>
<dbReference type="Proteomes" id="UP000594468">
    <property type="component" value="Chromosome"/>
</dbReference>
<dbReference type="AlphaFoldDB" id="A0A7S8E8N6"/>
<evidence type="ECO:0000313" key="2">
    <source>
        <dbReference type="Proteomes" id="UP000594468"/>
    </source>
</evidence>
<proteinExistence type="predicted"/>
<sequence>MMSDSNIVQWLIPGRVLYAPGTTDTAIMAERTRLTLELIEKSGQPPMVHTLIDHRNRYTPEQIASQPKSMTAYTKFADDAIRERLIAHPLFGWVISVATPNMGLKMAGRSQSRHYRWHSVDTWAEAIHFLMERDTTLTELPMMDVD</sequence>
<dbReference type="KEGG" id="pmet:G4Y79_22295"/>
<organism evidence="1 2">
    <name type="scientific">Phototrophicus methaneseepsis</name>
    <dbReference type="NCBI Taxonomy" id="2710758"/>
    <lineage>
        <taxon>Bacteria</taxon>
        <taxon>Bacillati</taxon>
        <taxon>Chloroflexota</taxon>
        <taxon>Candidatus Thermofontia</taxon>
        <taxon>Phototrophicales</taxon>
        <taxon>Phototrophicaceae</taxon>
        <taxon>Phototrophicus</taxon>
    </lineage>
</organism>
<gene>
    <name evidence="1" type="ORF">G4Y79_22295</name>
</gene>